<evidence type="ECO:0000259" key="1">
    <source>
        <dbReference type="Pfam" id="PF04326"/>
    </source>
</evidence>
<accession>A0AAE9AZB3</accession>
<feature type="domain" description="Schlafen AlbA-2" evidence="1">
    <location>
        <begin position="35"/>
        <end position="164"/>
    </location>
</feature>
<comment type="caution">
    <text evidence="2">The sequence shown here is derived from an EMBL/GenBank/DDBJ whole genome shotgun (WGS) entry which is preliminary data.</text>
</comment>
<evidence type="ECO:0000313" key="3">
    <source>
        <dbReference type="Proteomes" id="UP000318720"/>
    </source>
</evidence>
<dbReference type="Pfam" id="PF04326">
    <property type="entry name" value="SLFN_AlbA_2"/>
    <property type="match status" value="1"/>
</dbReference>
<dbReference type="RefSeq" id="WP_141583251.1">
    <property type="nucleotide sequence ID" value="NZ_SPAZ01000176.1"/>
</dbReference>
<dbReference type="EMBL" id="SPAZ01000176">
    <property type="protein sequence ID" value="TQE31962.1"/>
    <property type="molecule type" value="Genomic_DNA"/>
</dbReference>
<dbReference type="GO" id="GO:0005524">
    <property type="term" value="F:ATP binding"/>
    <property type="evidence" value="ECO:0007669"/>
    <property type="project" value="UniProtKB-KW"/>
</dbReference>
<dbReference type="InterPro" id="IPR038461">
    <property type="entry name" value="Schlafen_AlbA_2_dom_sf"/>
</dbReference>
<evidence type="ECO:0000313" key="2">
    <source>
        <dbReference type="EMBL" id="TQE31962.1"/>
    </source>
</evidence>
<dbReference type="AlphaFoldDB" id="A0AAE9AZB3"/>
<keyword evidence="2" id="KW-0067">ATP-binding</keyword>
<reference evidence="2 3" key="1">
    <citation type="submission" date="2019-03" db="EMBL/GenBank/DDBJ databases">
        <title>Comparative genomic analyses of the sweetpotato soil rot pathogen, Streptomyces ipomoeae.</title>
        <authorList>
            <person name="Ruschel Soares N."/>
            <person name="Badger J.H."/>
            <person name="Huguet-Tapia J.C."/>
            <person name="Clark C.A."/>
            <person name="Pettis G.S."/>
        </authorList>
    </citation>
    <scope>NUCLEOTIDE SEQUENCE [LARGE SCALE GENOMIC DNA]</scope>
    <source>
        <strain evidence="2 3">88-35</strain>
    </source>
</reference>
<dbReference type="Proteomes" id="UP000318720">
    <property type="component" value="Unassembled WGS sequence"/>
</dbReference>
<gene>
    <name evidence="2" type="ORF">Sipo8835_21415</name>
</gene>
<dbReference type="Gene3D" id="3.30.950.30">
    <property type="entry name" value="Schlafen, AAA domain"/>
    <property type="match status" value="1"/>
</dbReference>
<protein>
    <submittedName>
        <fullName evidence="2">ATP-binding protein</fullName>
    </submittedName>
</protein>
<organism evidence="2 3">
    <name type="scientific">Streptomyces ipomoeae</name>
    <dbReference type="NCBI Taxonomy" id="103232"/>
    <lineage>
        <taxon>Bacteria</taxon>
        <taxon>Bacillati</taxon>
        <taxon>Actinomycetota</taxon>
        <taxon>Actinomycetes</taxon>
        <taxon>Kitasatosporales</taxon>
        <taxon>Streptomycetaceae</taxon>
        <taxon>Streptomyces</taxon>
    </lineage>
</organism>
<dbReference type="InterPro" id="IPR007421">
    <property type="entry name" value="Schlafen_AlbA_2_dom"/>
</dbReference>
<keyword evidence="2" id="KW-0547">Nucleotide-binding</keyword>
<sequence length="456" mass="49478">MVTRLGRIEGLLGKRLDNVTYSEIANLVGNAEAAENEDLDYKQAHYATDDRGKEELAKDIAAFANHTGGLLVLGMAEARGVPSKVFDVDLDDAHLRHIRQVIAACTAPPVPYDAIPIPKPGSSGTGFLLLAVPRSPYGPHAVTARPTRLTTDALRYPRRGGSKTEWLTETDVATAYRARFTAAAERDQRMAYVEEEIVDALVSRTAPHLITTLVPEQAGDMVIDSDRFARYERELLATQLFPGQGSRNFGRVSVGPRRLIVTEGSGRRSARAELHRDGSASIAIALHARVLLDEDEEEQMLTAEPGEVVYPLLAALPFLATHARDRAAASGPAHARVALVADMAVHPTQARYLDLDRPDPVPFRVDRVDPGSGRRLPLAPEPCNYATAHAGVLLDDLADLGRGLLQATAALADELLQAYGYPETGLITRSGELRPHLFSQRNSGAVSQWARQHGLV</sequence>
<proteinExistence type="predicted"/>
<name>A0AAE9AZB3_9ACTN</name>